<feature type="transmembrane region" description="Helical" evidence="1">
    <location>
        <begin position="44"/>
        <end position="63"/>
    </location>
</feature>
<feature type="non-terminal residue" evidence="2">
    <location>
        <position position="94"/>
    </location>
</feature>
<evidence type="ECO:0000256" key="1">
    <source>
        <dbReference type="SAM" id="Phobius"/>
    </source>
</evidence>
<dbReference type="EMBL" id="CACVAQ010000465">
    <property type="protein sequence ID" value="CAA6829121.1"/>
    <property type="molecule type" value="Genomic_DNA"/>
</dbReference>
<evidence type="ECO:0000313" key="2">
    <source>
        <dbReference type="EMBL" id="CAA6829121.1"/>
    </source>
</evidence>
<feature type="transmembrane region" description="Helical" evidence="1">
    <location>
        <begin position="69"/>
        <end position="85"/>
    </location>
</feature>
<name>A0A6S6UF78_9BACT</name>
<accession>A0A6S6UF78</accession>
<organism evidence="2">
    <name type="scientific">uncultured Aureispira sp</name>
    <dbReference type="NCBI Taxonomy" id="1331704"/>
    <lineage>
        <taxon>Bacteria</taxon>
        <taxon>Pseudomonadati</taxon>
        <taxon>Bacteroidota</taxon>
        <taxon>Saprospiria</taxon>
        <taxon>Saprospirales</taxon>
        <taxon>Saprospiraceae</taxon>
        <taxon>Aureispira</taxon>
        <taxon>environmental samples</taxon>
    </lineage>
</organism>
<proteinExistence type="predicted"/>
<keyword evidence="1" id="KW-0812">Transmembrane</keyword>
<protein>
    <submittedName>
        <fullName evidence="2">Uncharacterized protein</fullName>
    </submittedName>
</protein>
<dbReference type="AlphaFoldDB" id="A0A6S6UF78"/>
<sequence>MFLGLYNKGLKTIRSNFPKRGSISPFFCTKRTELMKKHLTNDKWKFLFLFLAFITYAEISVSVIIPYDMLVLDVVFWFCFTWLVVNEQNNKSSD</sequence>
<keyword evidence="1" id="KW-0472">Membrane</keyword>
<reference evidence="2" key="1">
    <citation type="submission" date="2020-01" db="EMBL/GenBank/DDBJ databases">
        <authorList>
            <person name="Meier V. D."/>
            <person name="Meier V D."/>
        </authorList>
    </citation>
    <scope>NUCLEOTIDE SEQUENCE</scope>
    <source>
        <strain evidence="2">HLG_WM_MAG_10</strain>
    </source>
</reference>
<keyword evidence="1" id="KW-1133">Transmembrane helix</keyword>
<gene>
    <name evidence="2" type="ORF">HELGO_WM58094</name>
</gene>